<keyword evidence="2" id="KW-0472">Membrane</keyword>
<protein>
    <submittedName>
        <fullName evidence="4">Uncharacterized protein</fullName>
    </submittedName>
</protein>
<evidence type="ECO:0000256" key="2">
    <source>
        <dbReference type="ARBA" id="ARBA00022452"/>
    </source>
</evidence>
<accession>A0A819DWA6</accession>
<dbReference type="GO" id="GO:0005741">
    <property type="term" value="C:mitochondrial outer membrane"/>
    <property type="evidence" value="ECO:0007669"/>
    <property type="project" value="UniProtKB-SubCell"/>
</dbReference>
<reference evidence="4" key="1">
    <citation type="submission" date="2021-02" db="EMBL/GenBank/DDBJ databases">
        <authorList>
            <person name="Nowell W R."/>
        </authorList>
    </citation>
    <scope>NUCLEOTIDE SEQUENCE</scope>
</reference>
<comment type="caution">
    <text evidence="4">The sequence shown here is derived from an EMBL/GenBank/DDBJ whole genome shotgun (WGS) entry which is preliminary data.</text>
</comment>
<feature type="non-terminal residue" evidence="4">
    <location>
        <position position="1"/>
    </location>
</feature>
<proteinExistence type="predicted"/>
<dbReference type="PANTHER" id="PTHR10802">
    <property type="entry name" value="MITOCHONDRIAL IMPORT RECEPTOR SUBUNIT TOM40"/>
    <property type="match status" value="1"/>
</dbReference>
<keyword evidence="2" id="KW-1134">Transmembrane beta strand</keyword>
<dbReference type="Gene3D" id="2.40.160.10">
    <property type="entry name" value="Porin"/>
    <property type="match status" value="1"/>
</dbReference>
<evidence type="ECO:0000313" key="5">
    <source>
        <dbReference type="Proteomes" id="UP000663874"/>
    </source>
</evidence>
<keyword evidence="3" id="KW-1000">Mitochondrion outer membrane</keyword>
<evidence type="ECO:0000256" key="1">
    <source>
        <dbReference type="ARBA" id="ARBA00004294"/>
    </source>
</evidence>
<dbReference type="EMBL" id="CAJOBE010002731">
    <property type="protein sequence ID" value="CAF3840260.1"/>
    <property type="molecule type" value="Genomic_DNA"/>
</dbReference>
<dbReference type="InterPro" id="IPR023614">
    <property type="entry name" value="Porin_dom_sf"/>
</dbReference>
<dbReference type="GO" id="GO:0030150">
    <property type="term" value="P:protein import into mitochondrial matrix"/>
    <property type="evidence" value="ECO:0007669"/>
    <property type="project" value="InterPro"/>
</dbReference>
<dbReference type="InterPro" id="IPR037930">
    <property type="entry name" value="Tom40"/>
</dbReference>
<dbReference type="AlphaFoldDB" id="A0A819DWA6"/>
<dbReference type="Proteomes" id="UP000663874">
    <property type="component" value="Unassembled WGS sequence"/>
</dbReference>
<evidence type="ECO:0000256" key="3">
    <source>
        <dbReference type="ARBA" id="ARBA00022787"/>
    </source>
</evidence>
<keyword evidence="2" id="KW-0812">Transmembrane</keyword>
<keyword evidence="3" id="KW-0496">Mitochondrion</keyword>
<evidence type="ECO:0000313" key="4">
    <source>
        <dbReference type="EMBL" id="CAF3840260.1"/>
    </source>
</evidence>
<comment type="subcellular location">
    <subcellularLocation>
        <location evidence="1">Mitochondrion outer membrane</location>
    </subcellularLocation>
</comment>
<name>A0A819DWA6_9BILA</name>
<organism evidence="4 5">
    <name type="scientific">Rotaria sordida</name>
    <dbReference type="NCBI Taxonomy" id="392033"/>
    <lineage>
        <taxon>Eukaryota</taxon>
        <taxon>Metazoa</taxon>
        <taxon>Spiralia</taxon>
        <taxon>Gnathifera</taxon>
        <taxon>Rotifera</taxon>
        <taxon>Eurotatoria</taxon>
        <taxon>Bdelloidea</taxon>
        <taxon>Philodinida</taxon>
        <taxon>Philodinidae</taxon>
        <taxon>Rotaria</taxon>
    </lineage>
</organism>
<gene>
    <name evidence="4" type="ORF">FNK824_LOCUS17300</name>
</gene>
<sequence length="45" mass="4879">MLDTNGLVTAVIEKRLTPLPFTFMLSSSLNHAKAAYRFGIGLLIG</sequence>
<dbReference type="GO" id="GO:0008320">
    <property type="term" value="F:protein transmembrane transporter activity"/>
    <property type="evidence" value="ECO:0007669"/>
    <property type="project" value="InterPro"/>
</dbReference>